<dbReference type="InterPro" id="IPR027806">
    <property type="entry name" value="HARBI1_dom"/>
</dbReference>
<evidence type="ECO:0000313" key="6">
    <source>
        <dbReference type="EMBL" id="KAF4352613.1"/>
    </source>
</evidence>
<evidence type="ECO:0000313" key="7">
    <source>
        <dbReference type="Proteomes" id="UP000583929"/>
    </source>
</evidence>
<evidence type="ECO:0000256" key="2">
    <source>
        <dbReference type="ARBA" id="ARBA00022723"/>
    </source>
</evidence>
<reference evidence="6 7" key="1">
    <citation type="journal article" date="2020" name="bioRxiv">
        <title>Sequence and annotation of 42 cannabis genomes reveals extensive copy number variation in cannabinoid synthesis and pathogen resistance genes.</title>
        <authorList>
            <person name="Mckernan K.J."/>
            <person name="Helbert Y."/>
            <person name="Kane L.T."/>
            <person name="Ebling H."/>
            <person name="Zhang L."/>
            <person name="Liu B."/>
            <person name="Eaton Z."/>
            <person name="Mclaughlin S."/>
            <person name="Kingan S."/>
            <person name="Baybayan P."/>
            <person name="Concepcion G."/>
            <person name="Jordan M."/>
            <person name="Riva A."/>
            <person name="Barbazuk W."/>
            <person name="Harkins T."/>
        </authorList>
    </citation>
    <scope>NUCLEOTIDE SEQUENCE [LARGE SCALE GENOMIC DNA]</scope>
    <source>
        <strain evidence="7">cv. Jamaican Lion 4</strain>
        <tissue evidence="6">Leaf</tissue>
    </source>
</reference>
<organism evidence="6 7">
    <name type="scientific">Cannabis sativa</name>
    <name type="common">Hemp</name>
    <name type="synonym">Marijuana</name>
    <dbReference type="NCBI Taxonomy" id="3483"/>
    <lineage>
        <taxon>Eukaryota</taxon>
        <taxon>Viridiplantae</taxon>
        <taxon>Streptophyta</taxon>
        <taxon>Embryophyta</taxon>
        <taxon>Tracheophyta</taxon>
        <taxon>Spermatophyta</taxon>
        <taxon>Magnoliopsida</taxon>
        <taxon>eudicotyledons</taxon>
        <taxon>Gunneridae</taxon>
        <taxon>Pentapetalae</taxon>
        <taxon>rosids</taxon>
        <taxon>fabids</taxon>
        <taxon>Rosales</taxon>
        <taxon>Cannabaceae</taxon>
        <taxon>Cannabis</taxon>
    </lineage>
</organism>
<protein>
    <recommendedName>
        <fullName evidence="8">Myb/SANT-like domain-containing protein</fullName>
    </recommendedName>
</protein>
<sequence>MASKMTGTDSEVVIIDNSEASVWPEKHEEIFIELMEEEVLKGNRNTTTFTKQSWKRIKEELYAQAKRSYTDTQLRNKYNLLRQRHKDFKSLLKETGIGFSVVTGQVTAPDEVWDRLIRVNKSAKKFRKKGCVLYGKLCVIFGDTTATGSNAHPSTRSPSINLDNDDDDAMSKSPSIRNQESSFDEDGSKRELFNYRHSSLRNVIERCFGVLKARFPILKQMPSYDLKIQKYIVIACCGIHNFIRTNAEKDVYFDGDEDIPEVQDATIQSTHETLNDSVEFSISRDQLREMANVRDEIADHIWRANR</sequence>
<gene>
    <name evidence="6" type="ORF">G4B88_008782</name>
</gene>
<feature type="domain" description="DDE Tnp4" evidence="5">
    <location>
        <begin position="189"/>
        <end position="241"/>
    </location>
</feature>
<evidence type="ECO:0000259" key="5">
    <source>
        <dbReference type="Pfam" id="PF13359"/>
    </source>
</evidence>
<name>A0A7J6E2G0_CANSA</name>
<evidence type="ECO:0000256" key="1">
    <source>
        <dbReference type="ARBA" id="ARBA00001968"/>
    </source>
</evidence>
<dbReference type="AlphaFoldDB" id="A0A7J6E2G0"/>
<dbReference type="Pfam" id="PF12776">
    <property type="entry name" value="Myb_DNA-bind_3"/>
    <property type="match status" value="1"/>
</dbReference>
<comment type="caution">
    <text evidence="6">The sequence shown here is derived from an EMBL/GenBank/DDBJ whole genome shotgun (WGS) entry which is preliminary data.</text>
</comment>
<keyword evidence="7" id="KW-1185">Reference proteome</keyword>
<feature type="non-terminal residue" evidence="6">
    <location>
        <position position="306"/>
    </location>
</feature>
<dbReference type="GO" id="GO:0046872">
    <property type="term" value="F:metal ion binding"/>
    <property type="evidence" value="ECO:0007669"/>
    <property type="project" value="UniProtKB-KW"/>
</dbReference>
<dbReference type="PANTHER" id="PTHR47584">
    <property type="match status" value="1"/>
</dbReference>
<dbReference type="EMBL" id="JAATIQ010000524">
    <property type="protein sequence ID" value="KAF4352613.1"/>
    <property type="molecule type" value="Genomic_DNA"/>
</dbReference>
<keyword evidence="2" id="KW-0479">Metal-binding</keyword>
<dbReference type="Proteomes" id="UP000583929">
    <property type="component" value="Unassembled WGS sequence"/>
</dbReference>
<comment type="cofactor">
    <cofactor evidence="1">
        <name>a divalent metal cation</name>
        <dbReference type="ChEBI" id="CHEBI:60240"/>
    </cofactor>
</comment>
<proteinExistence type="predicted"/>
<dbReference type="InterPro" id="IPR024752">
    <property type="entry name" value="Myb/SANT-like_dom"/>
</dbReference>
<feature type="region of interest" description="Disordered" evidence="3">
    <location>
        <begin position="150"/>
        <end position="185"/>
    </location>
</feature>
<evidence type="ECO:0000256" key="3">
    <source>
        <dbReference type="SAM" id="MobiDB-lite"/>
    </source>
</evidence>
<accession>A0A7J6E2G0</accession>
<dbReference type="Pfam" id="PF13359">
    <property type="entry name" value="DDE_Tnp_4"/>
    <property type="match status" value="1"/>
</dbReference>
<evidence type="ECO:0000259" key="4">
    <source>
        <dbReference type="Pfam" id="PF12776"/>
    </source>
</evidence>
<feature type="compositionally biased region" description="Polar residues" evidence="3">
    <location>
        <begin position="150"/>
        <end position="162"/>
    </location>
</feature>
<dbReference type="InterPro" id="IPR045026">
    <property type="entry name" value="LIMYB"/>
</dbReference>
<feature type="compositionally biased region" description="Polar residues" evidence="3">
    <location>
        <begin position="172"/>
        <end position="181"/>
    </location>
</feature>
<dbReference type="PANTHER" id="PTHR47584:SF14">
    <property type="entry name" value="L10-INTERACTING MYB DOMAIN-CONTAINING PROTEIN-LIKE"/>
    <property type="match status" value="1"/>
</dbReference>
<evidence type="ECO:0008006" key="8">
    <source>
        <dbReference type="Google" id="ProtNLM"/>
    </source>
</evidence>
<feature type="domain" description="Myb/SANT-like" evidence="4">
    <location>
        <begin position="23"/>
        <end position="115"/>
    </location>
</feature>